<keyword evidence="1" id="KW-1133">Transmembrane helix</keyword>
<comment type="caution">
    <text evidence="2">The sequence shown here is derived from an EMBL/GenBank/DDBJ whole genome shotgun (WGS) entry which is preliminary data.</text>
</comment>
<gene>
    <name evidence="2" type="ORF">A2663_00260</name>
</gene>
<dbReference type="AlphaFoldDB" id="A0A1G1Y1S3"/>
<proteinExistence type="predicted"/>
<dbReference type="InterPro" id="IPR017853">
    <property type="entry name" value="GH"/>
</dbReference>
<protein>
    <submittedName>
        <fullName evidence="2">Uncharacterized protein</fullName>
    </submittedName>
</protein>
<keyword evidence="1" id="KW-0812">Transmembrane</keyword>
<dbReference type="Proteomes" id="UP000178432">
    <property type="component" value="Unassembled WGS sequence"/>
</dbReference>
<reference evidence="2 3" key="1">
    <citation type="journal article" date="2016" name="Nat. Commun.">
        <title>Thousands of microbial genomes shed light on interconnected biogeochemical processes in an aquifer system.</title>
        <authorList>
            <person name="Anantharaman K."/>
            <person name="Brown C.T."/>
            <person name="Hug L.A."/>
            <person name="Sharon I."/>
            <person name="Castelle C.J."/>
            <person name="Probst A.J."/>
            <person name="Thomas B.C."/>
            <person name="Singh A."/>
            <person name="Wilkins M.J."/>
            <person name="Karaoz U."/>
            <person name="Brodie E.L."/>
            <person name="Williams K.H."/>
            <person name="Hubbard S.S."/>
            <person name="Banfield J.F."/>
        </authorList>
    </citation>
    <scope>NUCLEOTIDE SEQUENCE [LARGE SCALE GENOMIC DNA]</scope>
</reference>
<evidence type="ECO:0000313" key="3">
    <source>
        <dbReference type="Proteomes" id="UP000178432"/>
    </source>
</evidence>
<feature type="transmembrane region" description="Helical" evidence="1">
    <location>
        <begin position="12"/>
        <end position="30"/>
    </location>
</feature>
<evidence type="ECO:0000313" key="2">
    <source>
        <dbReference type="EMBL" id="OGY46283.1"/>
    </source>
</evidence>
<accession>A0A1G1Y1S3</accession>
<sequence>MKQWLLKYKKILAAVSGLLFILFCFYLYSFTFDFSGSQAPAWGVTFSIKYAKELDLDWQEAYLAILDDLKASHIRLIAYWDEIERRRGIYNFTGLDWQISQAASRGVNIILTVGRRTPRWPECHDPVWLANLMPETINQSQFALVKTLIERYKDQPAIKAWQVENEPLLSVFGQCPKPDKNLLAEEIKLVKSLDQRPIITTDSGELSGWQKAANYPDILGTTMYRIVWNKYFGFLDYFFVPPAFYHFKAGLTGYFHPNLKKVIVTELQMEPWTMNRPMVFLTLAEQEQSFNLKRFRDNIGFVKKTGLPEVYLWGAEYWYWLLEQGRPEIWDEARKLWAD</sequence>
<dbReference type="GO" id="GO:0004553">
    <property type="term" value="F:hydrolase activity, hydrolyzing O-glycosyl compounds"/>
    <property type="evidence" value="ECO:0007669"/>
    <property type="project" value="TreeGrafter"/>
</dbReference>
<dbReference type="PANTHER" id="PTHR12631">
    <property type="entry name" value="ALPHA-L-IDURONIDASE"/>
    <property type="match status" value="1"/>
</dbReference>
<dbReference type="PANTHER" id="PTHR12631:SF10">
    <property type="entry name" value="BETA-XYLOSIDASE-LIKE PROTEIN-RELATED"/>
    <property type="match status" value="1"/>
</dbReference>
<dbReference type="InterPro" id="IPR051923">
    <property type="entry name" value="Glycosyl_Hydrolase_39"/>
</dbReference>
<keyword evidence="1" id="KW-0472">Membrane</keyword>
<dbReference type="EMBL" id="MHIF01000063">
    <property type="protein sequence ID" value="OGY46283.1"/>
    <property type="molecule type" value="Genomic_DNA"/>
</dbReference>
<dbReference type="Gene3D" id="3.20.20.80">
    <property type="entry name" value="Glycosidases"/>
    <property type="match status" value="1"/>
</dbReference>
<evidence type="ECO:0000256" key="1">
    <source>
        <dbReference type="SAM" id="Phobius"/>
    </source>
</evidence>
<organism evidence="2 3">
    <name type="scientific">Candidatus Buchananbacteria bacterium RIFCSPHIGHO2_01_FULL_46_12</name>
    <dbReference type="NCBI Taxonomy" id="1797536"/>
    <lineage>
        <taxon>Bacteria</taxon>
        <taxon>Candidatus Buchananiibacteriota</taxon>
    </lineage>
</organism>
<name>A0A1G1Y1S3_9BACT</name>
<dbReference type="SUPFAM" id="SSF51445">
    <property type="entry name" value="(Trans)glycosidases"/>
    <property type="match status" value="1"/>
</dbReference>